<dbReference type="SMART" id="SM00530">
    <property type="entry name" value="HTH_XRE"/>
    <property type="match status" value="1"/>
</dbReference>
<dbReference type="InterPro" id="IPR001387">
    <property type="entry name" value="Cro/C1-type_HTH"/>
</dbReference>
<dbReference type="Proteomes" id="UP000679950">
    <property type="component" value="Unassembled WGS sequence"/>
</dbReference>
<dbReference type="EMBL" id="BORB01000023">
    <property type="protein sequence ID" value="GIN58375.1"/>
    <property type="molecule type" value="Genomic_DNA"/>
</dbReference>
<sequence>MSDFRKKYADIVGEKRVDYLRMQGYFAAQIKKRRRELGWSQQQLADLIGKPNSTIGRIEAGLTFPGLDTLYDISKALNIPFVIDGRNDHNPHGSFAKI</sequence>
<dbReference type="RefSeq" id="WP_212966600.1">
    <property type="nucleotide sequence ID" value="NZ_BORB01000023.1"/>
</dbReference>
<gene>
    <name evidence="2" type="ORF">J8TS2_26940</name>
</gene>
<evidence type="ECO:0000313" key="2">
    <source>
        <dbReference type="EMBL" id="GIN58375.1"/>
    </source>
</evidence>
<dbReference type="CDD" id="cd00093">
    <property type="entry name" value="HTH_XRE"/>
    <property type="match status" value="1"/>
</dbReference>
<evidence type="ECO:0000313" key="3">
    <source>
        <dbReference type="Proteomes" id="UP000679950"/>
    </source>
</evidence>
<name>A0ABQ4KK93_9BACI</name>
<feature type="domain" description="HTH cro/C1-type" evidence="1">
    <location>
        <begin position="30"/>
        <end position="84"/>
    </location>
</feature>
<dbReference type="Pfam" id="PF01381">
    <property type="entry name" value="HTH_3"/>
    <property type="match status" value="1"/>
</dbReference>
<dbReference type="SUPFAM" id="SSF47413">
    <property type="entry name" value="lambda repressor-like DNA-binding domains"/>
    <property type="match status" value="1"/>
</dbReference>
<dbReference type="Gene3D" id="1.10.260.40">
    <property type="entry name" value="lambda repressor-like DNA-binding domains"/>
    <property type="match status" value="1"/>
</dbReference>
<protein>
    <recommendedName>
        <fullName evidence="1">HTH cro/C1-type domain-containing protein</fullName>
    </recommendedName>
</protein>
<organism evidence="2 3">
    <name type="scientific">Lederbergia ruris</name>
    <dbReference type="NCBI Taxonomy" id="217495"/>
    <lineage>
        <taxon>Bacteria</taxon>
        <taxon>Bacillati</taxon>
        <taxon>Bacillota</taxon>
        <taxon>Bacilli</taxon>
        <taxon>Bacillales</taxon>
        <taxon>Bacillaceae</taxon>
        <taxon>Lederbergia</taxon>
    </lineage>
</organism>
<evidence type="ECO:0000259" key="1">
    <source>
        <dbReference type="PROSITE" id="PS50943"/>
    </source>
</evidence>
<comment type="caution">
    <text evidence="2">The sequence shown here is derived from an EMBL/GenBank/DDBJ whole genome shotgun (WGS) entry which is preliminary data.</text>
</comment>
<dbReference type="PROSITE" id="PS50943">
    <property type="entry name" value="HTH_CROC1"/>
    <property type="match status" value="1"/>
</dbReference>
<accession>A0ABQ4KK93</accession>
<keyword evidence="3" id="KW-1185">Reference proteome</keyword>
<proteinExistence type="predicted"/>
<dbReference type="InterPro" id="IPR010982">
    <property type="entry name" value="Lambda_DNA-bd_dom_sf"/>
</dbReference>
<reference evidence="2 3" key="1">
    <citation type="submission" date="2021-03" db="EMBL/GenBank/DDBJ databases">
        <title>Antimicrobial resistance genes in bacteria isolated from Japanese honey, and their potential for conferring macrolide and lincosamide resistance in the American foulbrood pathogen Paenibacillus larvae.</title>
        <authorList>
            <person name="Okamoto M."/>
            <person name="Kumagai M."/>
            <person name="Kanamori H."/>
            <person name="Takamatsu D."/>
        </authorList>
    </citation>
    <scope>NUCLEOTIDE SEQUENCE [LARGE SCALE GENOMIC DNA]</scope>
    <source>
        <strain evidence="2 3">J8TS2</strain>
    </source>
</reference>